<proteinExistence type="predicted"/>
<sequence length="43" mass="4849">MPPMSACELIQFPAPLPSGFASEQQFRVGVHTRRHDGTEMYPM</sequence>
<dbReference type="AlphaFoldDB" id="A0AAX4J4U5"/>
<protein>
    <submittedName>
        <fullName evidence="1">Uncharacterized protein</fullName>
    </submittedName>
</protein>
<dbReference type="Proteomes" id="UP001322277">
    <property type="component" value="Chromosome 12"/>
</dbReference>
<organism evidence="1 2">
    <name type="scientific">Colletotrichum destructivum</name>
    <dbReference type="NCBI Taxonomy" id="34406"/>
    <lineage>
        <taxon>Eukaryota</taxon>
        <taxon>Fungi</taxon>
        <taxon>Dikarya</taxon>
        <taxon>Ascomycota</taxon>
        <taxon>Pezizomycotina</taxon>
        <taxon>Sordariomycetes</taxon>
        <taxon>Hypocreomycetidae</taxon>
        <taxon>Glomerellales</taxon>
        <taxon>Glomerellaceae</taxon>
        <taxon>Colletotrichum</taxon>
        <taxon>Colletotrichum destructivum species complex</taxon>
    </lineage>
</organism>
<reference evidence="2" key="1">
    <citation type="journal article" date="2023" name="bioRxiv">
        <title>Complete genome of the Medicago anthracnose fungus, Colletotrichum destructivum, reveals a mini-chromosome-like region within a core chromosome.</title>
        <authorList>
            <person name="Lapalu N."/>
            <person name="Simon A."/>
            <person name="Lu A."/>
            <person name="Plaumann P.-L."/>
            <person name="Amselem J."/>
            <person name="Pigne S."/>
            <person name="Auger A."/>
            <person name="Koch C."/>
            <person name="Dallery J.-F."/>
            <person name="O'Connell R.J."/>
        </authorList>
    </citation>
    <scope>NUCLEOTIDE SEQUENCE [LARGE SCALE GENOMIC DNA]</scope>
    <source>
        <strain evidence="2">CBS 520.97</strain>
    </source>
</reference>
<dbReference type="GeneID" id="87952122"/>
<evidence type="ECO:0000313" key="1">
    <source>
        <dbReference type="EMBL" id="WQF90609.1"/>
    </source>
</evidence>
<gene>
    <name evidence="1" type="ORF">CDEST_15623</name>
</gene>
<keyword evidence="2" id="KW-1185">Reference proteome</keyword>
<dbReference type="EMBL" id="CP137316">
    <property type="protein sequence ID" value="WQF90609.1"/>
    <property type="molecule type" value="Genomic_DNA"/>
</dbReference>
<name>A0AAX4J4U5_9PEZI</name>
<accession>A0AAX4J4U5</accession>
<dbReference type="KEGG" id="cdet:87952122"/>
<dbReference type="RefSeq" id="XP_062787829.1">
    <property type="nucleotide sequence ID" value="XM_062931778.1"/>
</dbReference>
<evidence type="ECO:0000313" key="2">
    <source>
        <dbReference type="Proteomes" id="UP001322277"/>
    </source>
</evidence>